<dbReference type="Proteomes" id="UP000475532">
    <property type="component" value="Unassembled WGS sequence"/>
</dbReference>
<name>A0A6L9QAT6_9ACTN</name>
<dbReference type="Gene3D" id="3.40.50.1820">
    <property type="entry name" value="alpha/beta hydrolase"/>
    <property type="match status" value="1"/>
</dbReference>
<dbReference type="InterPro" id="IPR051340">
    <property type="entry name" value="Haloalkane_dehalogenase"/>
</dbReference>
<dbReference type="PANTHER" id="PTHR42977:SF3">
    <property type="entry name" value="AB HYDROLASE-1 DOMAIN-CONTAINING PROTEIN"/>
    <property type="match status" value="1"/>
</dbReference>
<keyword evidence="1 3" id="KW-0378">Hydrolase</keyword>
<dbReference type="InterPro" id="IPR029058">
    <property type="entry name" value="AB_hydrolase_fold"/>
</dbReference>
<dbReference type="AlphaFoldDB" id="A0A6L9QAT6"/>
<organism evidence="3 4">
    <name type="scientific">Actinomadura bangladeshensis</name>
    <dbReference type="NCBI Taxonomy" id="453573"/>
    <lineage>
        <taxon>Bacteria</taxon>
        <taxon>Bacillati</taxon>
        <taxon>Actinomycetota</taxon>
        <taxon>Actinomycetes</taxon>
        <taxon>Streptosporangiales</taxon>
        <taxon>Thermomonosporaceae</taxon>
        <taxon>Actinomadura</taxon>
    </lineage>
</organism>
<evidence type="ECO:0000313" key="4">
    <source>
        <dbReference type="Proteomes" id="UP000475532"/>
    </source>
</evidence>
<gene>
    <name evidence="3" type="ORF">G3I70_06640</name>
</gene>
<reference evidence="3 4" key="1">
    <citation type="submission" date="2020-01" db="EMBL/GenBank/DDBJ databases">
        <title>Insect and environment-associated Actinomycetes.</title>
        <authorList>
            <person name="Currrie C."/>
            <person name="Chevrette M."/>
            <person name="Carlson C."/>
            <person name="Stubbendieck R."/>
            <person name="Wendt-Pienkowski E."/>
        </authorList>
    </citation>
    <scope>NUCLEOTIDE SEQUENCE [LARGE SCALE GENOMIC DNA]</scope>
    <source>
        <strain evidence="3 4">SID10258</strain>
    </source>
</reference>
<comment type="caution">
    <text evidence="3">The sequence shown here is derived from an EMBL/GenBank/DDBJ whole genome shotgun (WGS) entry which is preliminary data.</text>
</comment>
<evidence type="ECO:0000259" key="2">
    <source>
        <dbReference type="Pfam" id="PF00561"/>
    </source>
</evidence>
<sequence>MTVPTLARTAHRHVDVDGIRVFYRESLPADADAPVLLLLHGFPSASHQFRRLIDVLGARYRLIAPDYPGFGHSDVPVPASAGGTFPYTFDGLADVMEGFVERLGLDRFAMYVFDFGAPVGFRLALRHPEWIAGLVVQNGNAYEEGLSPGARDFIALRPEMEGAEKTVRDLLTLPATRGQYEGGTADPALIAPDGWTLDQHFLDLPGRTRPQLDLAFDYHANVERYPAWQAWMREHTPPTLIVWGRNDMFFPEPGARAYLRDLPDAELHVFDTGHFALEDHLAEIAPLIARFLDRV</sequence>
<evidence type="ECO:0000313" key="3">
    <source>
        <dbReference type="EMBL" id="NEA22172.1"/>
    </source>
</evidence>
<accession>A0A6L9QAT6</accession>
<dbReference type="SUPFAM" id="SSF53474">
    <property type="entry name" value="alpha/beta-Hydrolases"/>
    <property type="match status" value="1"/>
</dbReference>
<dbReference type="PRINTS" id="PR00111">
    <property type="entry name" value="ABHYDROLASE"/>
</dbReference>
<proteinExistence type="predicted"/>
<protein>
    <submittedName>
        <fullName evidence="3">Alpha/beta hydrolase</fullName>
    </submittedName>
</protein>
<dbReference type="InterPro" id="IPR000639">
    <property type="entry name" value="Epox_hydrolase-like"/>
</dbReference>
<evidence type="ECO:0000256" key="1">
    <source>
        <dbReference type="ARBA" id="ARBA00022801"/>
    </source>
</evidence>
<dbReference type="PRINTS" id="PR00412">
    <property type="entry name" value="EPOXHYDRLASE"/>
</dbReference>
<dbReference type="GO" id="GO:0004301">
    <property type="term" value="F:epoxide hydrolase activity"/>
    <property type="evidence" value="ECO:0007669"/>
    <property type="project" value="TreeGrafter"/>
</dbReference>
<dbReference type="PANTHER" id="PTHR42977">
    <property type="entry name" value="HYDROLASE-RELATED"/>
    <property type="match status" value="1"/>
</dbReference>
<dbReference type="InterPro" id="IPR000073">
    <property type="entry name" value="AB_hydrolase_1"/>
</dbReference>
<dbReference type="Pfam" id="PF00561">
    <property type="entry name" value="Abhydrolase_1"/>
    <property type="match status" value="1"/>
</dbReference>
<feature type="domain" description="AB hydrolase-1" evidence="2">
    <location>
        <begin position="34"/>
        <end position="280"/>
    </location>
</feature>
<dbReference type="RefSeq" id="WP_163053745.1">
    <property type="nucleotide sequence ID" value="NZ_JAAGLI010000167.1"/>
</dbReference>
<dbReference type="EMBL" id="JAAGLI010000167">
    <property type="protein sequence ID" value="NEA22172.1"/>
    <property type="molecule type" value="Genomic_DNA"/>
</dbReference>